<keyword evidence="7" id="KW-1185">Reference proteome</keyword>
<dbReference type="SUPFAM" id="SSF55874">
    <property type="entry name" value="ATPase domain of HSP90 chaperone/DNA topoisomerase II/histidine kinase"/>
    <property type="match status" value="1"/>
</dbReference>
<dbReference type="Pfam" id="PF02518">
    <property type="entry name" value="HATPase_c"/>
    <property type="match status" value="1"/>
</dbReference>
<dbReference type="PROSITE" id="PS50109">
    <property type="entry name" value="HIS_KIN"/>
    <property type="match status" value="1"/>
</dbReference>
<evidence type="ECO:0000256" key="3">
    <source>
        <dbReference type="ARBA" id="ARBA00022777"/>
    </source>
</evidence>
<feature type="domain" description="Histidine kinase" evidence="5">
    <location>
        <begin position="50"/>
        <end position="230"/>
    </location>
</feature>
<evidence type="ECO:0000313" key="7">
    <source>
        <dbReference type="Proteomes" id="UP000722989"/>
    </source>
</evidence>
<organism evidence="6 7">
    <name type="scientific">Planosporangium thailandense</name>
    <dbReference type="NCBI Taxonomy" id="765197"/>
    <lineage>
        <taxon>Bacteria</taxon>
        <taxon>Bacillati</taxon>
        <taxon>Actinomycetota</taxon>
        <taxon>Actinomycetes</taxon>
        <taxon>Micromonosporales</taxon>
        <taxon>Micromonosporaceae</taxon>
        <taxon>Planosporangium</taxon>
    </lineage>
</organism>
<dbReference type="SMART" id="SM00387">
    <property type="entry name" value="HATPase_c"/>
    <property type="match status" value="1"/>
</dbReference>
<sequence length="234" mass="25429">MDERGIAAGWDLAPVLAAGGLDVDCLDEIARSLAPGLLDQALRWIGYALETEQLMTDIEDAGNRISSLVAAARQYSQLDRASYQWIDVHDGLNSTLVMLTHKIGDGIRVVKDFDRTLPRIPAHPGELNQVWTNLIDNAVHAMNGSGTLTLHTGRDADRVLVEIGDTGPGIPPELRRRVFEPFFTTKPVGEGTGLGLDIAYRVVVNRHGGDISVVPNPGDTRFQVRLPLSEPASH</sequence>
<keyword evidence="3" id="KW-0418">Kinase</keyword>
<reference evidence="6 7" key="1">
    <citation type="submission" date="2020-03" db="EMBL/GenBank/DDBJ databases">
        <title>WGS of the type strain of Planosporangium spp.</title>
        <authorList>
            <person name="Thawai C."/>
        </authorList>
    </citation>
    <scope>NUCLEOTIDE SEQUENCE [LARGE SCALE GENOMIC DNA]</scope>
    <source>
        <strain evidence="6 7">TBRC 5610</strain>
    </source>
</reference>
<comment type="catalytic activity">
    <reaction evidence="1">
        <text>ATP + protein L-histidine = ADP + protein N-phospho-L-histidine.</text>
        <dbReference type="EC" id="2.7.13.3"/>
    </reaction>
</comment>
<evidence type="ECO:0000256" key="1">
    <source>
        <dbReference type="ARBA" id="ARBA00000085"/>
    </source>
</evidence>
<dbReference type="InterPro" id="IPR004358">
    <property type="entry name" value="Sig_transdc_His_kin-like_C"/>
</dbReference>
<keyword evidence="4" id="KW-0902">Two-component regulatory system</keyword>
<dbReference type="EC" id="2.7.13.3" evidence="2"/>
<protein>
    <recommendedName>
        <fullName evidence="2">histidine kinase</fullName>
        <ecNumber evidence="2">2.7.13.3</ecNumber>
    </recommendedName>
</protein>
<dbReference type="InterPro" id="IPR005467">
    <property type="entry name" value="His_kinase_dom"/>
</dbReference>
<dbReference type="PANTHER" id="PTHR43065">
    <property type="entry name" value="SENSOR HISTIDINE KINASE"/>
    <property type="match status" value="1"/>
</dbReference>
<dbReference type="Proteomes" id="UP000722989">
    <property type="component" value="Unassembled WGS sequence"/>
</dbReference>
<gene>
    <name evidence="6" type="ORF">HC031_09210</name>
</gene>
<name>A0ABX0XXI3_9ACTN</name>
<keyword evidence="3" id="KW-0808">Transferase</keyword>
<evidence type="ECO:0000256" key="2">
    <source>
        <dbReference type="ARBA" id="ARBA00012438"/>
    </source>
</evidence>
<dbReference type="PANTHER" id="PTHR43065:SF48">
    <property type="entry name" value="HISTIDINE KINASE"/>
    <property type="match status" value="1"/>
</dbReference>
<comment type="caution">
    <text evidence="6">The sequence shown here is derived from an EMBL/GenBank/DDBJ whole genome shotgun (WGS) entry which is preliminary data.</text>
</comment>
<dbReference type="PRINTS" id="PR00344">
    <property type="entry name" value="BCTRLSENSOR"/>
</dbReference>
<dbReference type="InterPro" id="IPR036890">
    <property type="entry name" value="HATPase_C_sf"/>
</dbReference>
<dbReference type="Gene3D" id="3.30.565.10">
    <property type="entry name" value="Histidine kinase-like ATPase, C-terminal domain"/>
    <property type="match status" value="1"/>
</dbReference>
<accession>A0ABX0XXI3</accession>
<evidence type="ECO:0000313" key="6">
    <source>
        <dbReference type="EMBL" id="NJC69893.1"/>
    </source>
</evidence>
<dbReference type="EMBL" id="JAATVY010000004">
    <property type="protein sequence ID" value="NJC69893.1"/>
    <property type="molecule type" value="Genomic_DNA"/>
</dbReference>
<evidence type="ECO:0000259" key="5">
    <source>
        <dbReference type="PROSITE" id="PS50109"/>
    </source>
</evidence>
<proteinExistence type="predicted"/>
<dbReference type="InterPro" id="IPR003594">
    <property type="entry name" value="HATPase_dom"/>
</dbReference>
<evidence type="ECO:0000256" key="4">
    <source>
        <dbReference type="ARBA" id="ARBA00023012"/>
    </source>
</evidence>